<evidence type="ECO:0000313" key="3">
    <source>
        <dbReference type="Proteomes" id="UP000510686"/>
    </source>
</evidence>
<dbReference type="KEGG" id="mbrn:90967674"/>
<accession>A0A7D5YVE8</accession>
<evidence type="ECO:0000256" key="1">
    <source>
        <dbReference type="SAM" id="MobiDB-lite"/>
    </source>
</evidence>
<gene>
    <name evidence="2" type="ORF">G6M90_00g041920</name>
</gene>
<dbReference type="AlphaFoldDB" id="A0A7D5YVE8"/>
<dbReference type="EMBL" id="CP058933">
    <property type="protein sequence ID" value="QLI66964.1"/>
    <property type="molecule type" value="Genomic_DNA"/>
</dbReference>
<protein>
    <submittedName>
        <fullName evidence="2">Uncharacterized protein</fullName>
    </submittedName>
</protein>
<dbReference type="RefSeq" id="XP_065986270.1">
    <property type="nucleotide sequence ID" value="XM_066130290.1"/>
</dbReference>
<reference evidence="2 3" key="1">
    <citation type="submission" date="2020-07" db="EMBL/GenBank/DDBJ databases">
        <title>Telomere length de novo assembly of all 7 chromosomes of the fungus, Metarhizium brunneum, using a novel assembly pipeline.</title>
        <authorList>
            <person name="Saud z."/>
            <person name="Kortsinoglou A."/>
            <person name="Kouvelis V.N."/>
            <person name="Butt T.M."/>
        </authorList>
    </citation>
    <scope>NUCLEOTIDE SEQUENCE [LARGE SCALE GENOMIC DNA]</scope>
    <source>
        <strain evidence="2 3">4556</strain>
    </source>
</reference>
<feature type="region of interest" description="Disordered" evidence="1">
    <location>
        <begin position="31"/>
        <end position="52"/>
    </location>
</feature>
<keyword evidence="3" id="KW-1185">Reference proteome</keyword>
<organism evidence="2 3">
    <name type="scientific">Metarhizium brunneum</name>
    <dbReference type="NCBI Taxonomy" id="500148"/>
    <lineage>
        <taxon>Eukaryota</taxon>
        <taxon>Fungi</taxon>
        <taxon>Dikarya</taxon>
        <taxon>Ascomycota</taxon>
        <taxon>Pezizomycotina</taxon>
        <taxon>Sordariomycetes</taxon>
        <taxon>Hypocreomycetidae</taxon>
        <taxon>Hypocreales</taxon>
        <taxon>Clavicipitaceae</taxon>
        <taxon>Metarhizium</taxon>
    </lineage>
</organism>
<evidence type="ECO:0000313" key="2">
    <source>
        <dbReference type="EMBL" id="QLI66964.1"/>
    </source>
</evidence>
<name>A0A7D5YVE8_9HYPO</name>
<sequence>MALDLNADIDAAEGVSKQEALGTTRVIDAAEDSEQQAEIQHQPDARTKPGTLKLGRGLRAARAVEAVAPLYAGLDGGFNNCTGGSIILLPVEKTPDAMG</sequence>
<proteinExistence type="predicted"/>
<dbReference type="GeneID" id="90967674"/>
<dbReference type="Proteomes" id="UP000510686">
    <property type="component" value="Chromosome 2"/>
</dbReference>